<keyword evidence="4" id="KW-0997">Cell inner membrane</keyword>
<proteinExistence type="predicted"/>
<keyword evidence="10" id="KW-0411">Iron-sulfur</keyword>
<dbReference type="NCBIfam" id="TIGR01944">
    <property type="entry name" value="rnfB"/>
    <property type="match status" value="1"/>
</dbReference>
<dbReference type="NCBIfam" id="NF003475">
    <property type="entry name" value="PRK05113.1"/>
    <property type="match status" value="1"/>
</dbReference>
<dbReference type="PANTHER" id="PTHR42859:SF3">
    <property type="entry name" value="ION-TRANSLOCATING OXIDOREDUCTASE COMPLEX SUBUNIT B"/>
    <property type="match status" value="1"/>
</dbReference>
<evidence type="ECO:0000256" key="3">
    <source>
        <dbReference type="ARBA" id="ARBA00022485"/>
    </source>
</evidence>
<dbReference type="PROSITE" id="PS51379">
    <property type="entry name" value="4FE4S_FER_2"/>
    <property type="match status" value="2"/>
</dbReference>
<evidence type="ECO:0000256" key="7">
    <source>
        <dbReference type="ARBA" id="ARBA00022967"/>
    </source>
</evidence>
<dbReference type="PROSITE" id="PS51656">
    <property type="entry name" value="4FE4S"/>
    <property type="match status" value="1"/>
</dbReference>
<evidence type="ECO:0000256" key="8">
    <source>
        <dbReference type="ARBA" id="ARBA00022982"/>
    </source>
</evidence>
<dbReference type="InterPro" id="IPR010207">
    <property type="entry name" value="Elect_transpt_cplx_RnfB/RsxB"/>
</dbReference>
<keyword evidence="9" id="KW-0408">Iron</keyword>
<keyword evidence="7" id="KW-1278">Translocase</keyword>
<dbReference type="InterPro" id="IPR017896">
    <property type="entry name" value="4Fe4S_Fe-S-bd"/>
</dbReference>
<dbReference type="Gene3D" id="1.10.15.40">
    <property type="entry name" value="Electron transport complex subunit B, putative Fe-S cluster"/>
    <property type="match status" value="1"/>
</dbReference>
<keyword evidence="2" id="KW-1003">Cell membrane</keyword>
<keyword evidence="8" id="KW-0249">Electron transport</keyword>
<keyword evidence="6" id="KW-0677">Repeat</keyword>
<keyword evidence="1" id="KW-0813">Transport</keyword>
<dbReference type="InterPro" id="IPR017900">
    <property type="entry name" value="4Fe4S_Fe_S_CS"/>
</dbReference>
<dbReference type="GO" id="GO:0046872">
    <property type="term" value="F:metal ion binding"/>
    <property type="evidence" value="ECO:0007669"/>
    <property type="project" value="UniProtKB-KW"/>
</dbReference>
<evidence type="ECO:0000259" key="14">
    <source>
        <dbReference type="PROSITE" id="PS51656"/>
    </source>
</evidence>
<keyword evidence="3" id="KW-0004">4Fe-4S</keyword>
<dbReference type="Pfam" id="PF14697">
    <property type="entry name" value="Fer4_21"/>
    <property type="match status" value="1"/>
</dbReference>
<organism evidence="15 16">
    <name type="scientific">Nitrosomonas ureae</name>
    <dbReference type="NCBI Taxonomy" id="44577"/>
    <lineage>
        <taxon>Bacteria</taxon>
        <taxon>Pseudomonadati</taxon>
        <taxon>Pseudomonadota</taxon>
        <taxon>Betaproteobacteria</taxon>
        <taxon>Nitrosomonadales</taxon>
        <taxon>Nitrosomonadaceae</taxon>
        <taxon>Nitrosomonas</taxon>
    </lineage>
</organism>
<feature type="domain" description="4Fe-4S" evidence="14">
    <location>
        <begin position="1"/>
        <end position="60"/>
    </location>
</feature>
<name>A0A1H5SI19_9PROT</name>
<dbReference type="SUPFAM" id="SSF54862">
    <property type="entry name" value="4Fe-4S ferredoxins"/>
    <property type="match status" value="1"/>
</dbReference>
<feature type="region of interest" description="Disordered" evidence="12">
    <location>
        <begin position="172"/>
        <end position="197"/>
    </location>
</feature>
<evidence type="ECO:0000256" key="2">
    <source>
        <dbReference type="ARBA" id="ARBA00022475"/>
    </source>
</evidence>
<dbReference type="GO" id="GO:0009055">
    <property type="term" value="F:electron transfer activity"/>
    <property type="evidence" value="ECO:0007669"/>
    <property type="project" value="InterPro"/>
</dbReference>
<evidence type="ECO:0000256" key="9">
    <source>
        <dbReference type="ARBA" id="ARBA00023004"/>
    </source>
</evidence>
<dbReference type="EMBL" id="FNUX01000002">
    <property type="protein sequence ID" value="SEF50249.1"/>
    <property type="molecule type" value="Genomic_DNA"/>
</dbReference>
<evidence type="ECO:0000256" key="6">
    <source>
        <dbReference type="ARBA" id="ARBA00022737"/>
    </source>
</evidence>
<dbReference type="RefSeq" id="WP_103965472.1">
    <property type="nucleotide sequence ID" value="NZ_FNUX01000002.1"/>
</dbReference>
<evidence type="ECO:0000256" key="12">
    <source>
        <dbReference type="SAM" id="MobiDB-lite"/>
    </source>
</evidence>
<evidence type="ECO:0000256" key="1">
    <source>
        <dbReference type="ARBA" id="ARBA00022448"/>
    </source>
</evidence>
<sequence>MNQLLIEKIDAILPQTQCKKCGFAGCRPYAEAIVEGGADINQCPPGGQQGIQKIAELLGIPTKPLNTMHGFPGSLQVVAWIDENLCIGCTFCIQSCPVDAIIGAAKQMHTVIADECTGCDLCVTPCPMDCISMIPVDKKAADLANSSVDAVKKQAADKARLRYQFRQQRIAHERQADHKARTQELIQPPQAQTSSEVRKQAIISAALKRAAAIRARTENKPDFIKNK</sequence>
<protein>
    <submittedName>
        <fullName evidence="15">Electron transport complex protein RnfB</fullName>
    </submittedName>
</protein>
<dbReference type="Pfam" id="PF04060">
    <property type="entry name" value="FeS"/>
    <property type="match status" value="1"/>
</dbReference>
<evidence type="ECO:0000259" key="13">
    <source>
        <dbReference type="PROSITE" id="PS51379"/>
    </source>
</evidence>
<feature type="domain" description="4Fe-4S ferredoxin-type" evidence="13">
    <location>
        <begin position="77"/>
        <end position="106"/>
    </location>
</feature>
<evidence type="ECO:0000256" key="5">
    <source>
        <dbReference type="ARBA" id="ARBA00022723"/>
    </source>
</evidence>
<evidence type="ECO:0000313" key="15">
    <source>
        <dbReference type="EMBL" id="SEF50249.1"/>
    </source>
</evidence>
<dbReference type="Proteomes" id="UP000236753">
    <property type="component" value="Unassembled WGS sequence"/>
</dbReference>
<keyword evidence="11" id="KW-0472">Membrane</keyword>
<dbReference type="GO" id="GO:0051539">
    <property type="term" value="F:4 iron, 4 sulfur cluster binding"/>
    <property type="evidence" value="ECO:0007669"/>
    <property type="project" value="UniProtKB-KW"/>
</dbReference>
<dbReference type="PANTHER" id="PTHR42859">
    <property type="entry name" value="OXIDOREDUCTASE"/>
    <property type="match status" value="1"/>
</dbReference>
<evidence type="ECO:0000256" key="10">
    <source>
        <dbReference type="ARBA" id="ARBA00023014"/>
    </source>
</evidence>
<dbReference type="OrthoDB" id="9789936at2"/>
<dbReference type="PROSITE" id="PS00198">
    <property type="entry name" value="4FE4S_FER_1"/>
    <property type="match status" value="1"/>
</dbReference>
<dbReference type="AlphaFoldDB" id="A0A1H5SI19"/>
<keyword evidence="5" id="KW-0479">Metal-binding</keyword>
<accession>A0A1H5SI19</accession>
<feature type="compositionally biased region" description="Basic and acidic residues" evidence="12">
    <location>
        <begin position="172"/>
        <end position="182"/>
    </location>
</feature>
<dbReference type="InterPro" id="IPR007202">
    <property type="entry name" value="4Fe-4S_dom"/>
</dbReference>
<evidence type="ECO:0000256" key="11">
    <source>
        <dbReference type="ARBA" id="ARBA00023136"/>
    </source>
</evidence>
<evidence type="ECO:0000313" key="16">
    <source>
        <dbReference type="Proteomes" id="UP000236753"/>
    </source>
</evidence>
<dbReference type="Gene3D" id="3.30.70.20">
    <property type="match status" value="2"/>
</dbReference>
<dbReference type="InterPro" id="IPR050294">
    <property type="entry name" value="RnfB_subfamily"/>
</dbReference>
<reference evidence="15 16" key="1">
    <citation type="submission" date="2016-10" db="EMBL/GenBank/DDBJ databases">
        <authorList>
            <person name="de Groot N.N."/>
        </authorList>
    </citation>
    <scope>NUCLEOTIDE SEQUENCE [LARGE SCALE GENOMIC DNA]</scope>
    <source>
        <strain evidence="15 16">Nm13</strain>
    </source>
</reference>
<evidence type="ECO:0000256" key="4">
    <source>
        <dbReference type="ARBA" id="ARBA00022519"/>
    </source>
</evidence>
<feature type="domain" description="4Fe-4S ferredoxin-type" evidence="13">
    <location>
        <begin position="107"/>
        <end position="136"/>
    </location>
</feature>
<gene>
    <name evidence="15" type="ORF">SAMN05216334_102208</name>
</gene>